<feature type="domain" description="Tyr recombinase" evidence="3">
    <location>
        <begin position="155"/>
        <end position="373"/>
    </location>
</feature>
<dbReference type="SUPFAM" id="SSF56349">
    <property type="entry name" value="DNA breaking-rejoining enzymes"/>
    <property type="match status" value="1"/>
</dbReference>
<accession>A0A7W7QGQ7</accession>
<evidence type="ECO:0000259" key="3">
    <source>
        <dbReference type="PROSITE" id="PS51898"/>
    </source>
</evidence>
<dbReference type="PROSITE" id="PS51898">
    <property type="entry name" value="TYR_RECOMBINASE"/>
    <property type="match status" value="1"/>
</dbReference>
<evidence type="ECO:0000313" key="5">
    <source>
        <dbReference type="Proteomes" id="UP000552644"/>
    </source>
</evidence>
<keyword evidence="1" id="KW-0233">DNA recombination</keyword>
<evidence type="ECO:0000256" key="1">
    <source>
        <dbReference type="ARBA" id="ARBA00023172"/>
    </source>
</evidence>
<evidence type="ECO:0000313" key="4">
    <source>
        <dbReference type="EMBL" id="MBB4913322.1"/>
    </source>
</evidence>
<evidence type="ECO:0000256" key="2">
    <source>
        <dbReference type="SAM" id="MobiDB-lite"/>
    </source>
</evidence>
<dbReference type="EMBL" id="JACHJP010000001">
    <property type="protein sequence ID" value="MBB4913322.1"/>
    <property type="molecule type" value="Genomic_DNA"/>
</dbReference>
<dbReference type="PANTHER" id="PTHR30349:SF64">
    <property type="entry name" value="PROPHAGE INTEGRASE INTD-RELATED"/>
    <property type="match status" value="1"/>
</dbReference>
<feature type="region of interest" description="Disordered" evidence="2">
    <location>
        <begin position="218"/>
        <end position="251"/>
    </location>
</feature>
<dbReference type="GO" id="GO:0003677">
    <property type="term" value="F:DNA binding"/>
    <property type="evidence" value="ECO:0007669"/>
    <property type="project" value="InterPro"/>
</dbReference>
<dbReference type="GO" id="GO:0006310">
    <property type="term" value="P:DNA recombination"/>
    <property type="evidence" value="ECO:0007669"/>
    <property type="project" value="UniProtKB-KW"/>
</dbReference>
<organism evidence="4 5">
    <name type="scientific">Streptosporangium saharense</name>
    <dbReference type="NCBI Taxonomy" id="1706840"/>
    <lineage>
        <taxon>Bacteria</taxon>
        <taxon>Bacillati</taxon>
        <taxon>Actinomycetota</taxon>
        <taxon>Actinomycetes</taxon>
        <taxon>Streptosporangiales</taxon>
        <taxon>Streptosporangiaceae</taxon>
        <taxon>Streptosporangium</taxon>
    </lineage>
</organism>
<dbReference type="RefSeq" id="WP_312863503.1">
    <property type="nucleotide sequence ID" value="NZ_JACHJP010000001.1"/>
</dbReference>
<protein>
    <submittedName>
        <fullName evidence="4">Integrase</fullName>
    </submittedName>
</protein>
<comment type="caution">
    <text evidence="4">The sequence shown here is derived from an EMBL/GenBank/DDBJ whole genome shotgun (WGS) entry which is preliminary data.</text>
</comment>
<feature type="compositionally biased region" description="Basic and acidic residues" evidence="2">
    <location>
        <begin position="235"/>
        <end position="244"/>
    </location>
</feature>
<proteinExistence type="predicted"/>
<dbReference type="Gene3D" id="1.10.443.10">
    <property type="entry name" value="Intergrase catalytic core"/>
    <property type="match status" value="1"/>
</dbReference>
<name>A0A7W7QGQ7_9ACTN</name>
<sequence>MSYVDSKWSYVSANHRRGIAEALTDATEVLLIDVDKAAPSREEIRAALRWAYSDRARDPDAPPPAGLVEMVTWLDQHTVPMRAFEDPKEAARLARAVLDRISRKKNGKIAAANTANRKRMTLNNAMGYAQEITPLIGNPLKAVKWTKPRLLTTVDPRVVISVEQARRFLSAVHKHSQRGERMKAFFGCMYFAALRPEEVIDLHRAHLTRLPAEPGTWGEMRLTGASPRPGSRWTDNGRPRERRELKHRAKGDTRTVPIHPELVALLRWHLETFGTGPEGRVFIGPRGGEMTDRSYLKVFHEARAAAFTPEEAASPLMDVPYALRHAAVSTWLNAAVPAPQVAEWAGHSVDVLLKVYAKCIHGQQNEAMRRIWTATQP</sequence>
<dbReference type="PANTHER" id="PTHR30349">
    <property type="entry name" value="PHAGE INTEGRASE-RELATED"/>
    <property type="match status" value="1"/>
</dbReference>
<dbReference type="AlphaFoldDB" id="A0A7W7QGQ7"/>
<dbReference type="Proteomes" id="UP000552644">
    <property type="component" value="Unassembled WGS sequence"/>
</dbReference>
<dbReference type="InterPro" id="IPR011010">
    <property type="entry name" value="DNA_brk_join_enz"/>
</dbReference>
<dbReference type="InterPro" id="IPR050090">
    <property type="entry name" value="Tyrosine_recombinase_XerCD"/>
</dbReference>
<dbReference type="InterPro" id="IPR013762">
    <property type="entry name" value="Integrase-like_cat_sf"/>
</dbReference>
<reference evidence="4 5" key="1">
    <citation type="submission" date="2020-08" db="EMBL/GenBank/DDBJ databases">
        <title>Genomic Encyclopedia of Type Strains, Phase III (KMG-III): the genomes of soil and plant-associated and newly described type strains.</title>
        <authorList>
            <person name="Whitman W."/>
        </authorList>
    </citation>
    <scope>NUCLEOTIDE SEQUENCE [LARGE SCALE GENOMIC DNA]</scope>
    <source>
        <strain evidence="4 5">CECT 8840</strain>
    </source>
</reference>
<dbReference type="InterPro" id="IPR002104">
    <property type="entry name" value="Integrase_catalytic"/>
</dbReference>
<dbReference type="GO" id="GO:0015074">
    <property type="term" value="P:DNA integration"/>
    <property type="evidence" value="ECO:0007669"/>
    <property type="project" value="InterPro"/>
</dbReference>
<keyword evidence="5" id="KW-1185">Reference proteome</keyword>
<gene>
    <name evidence="4" type="ORF">FHS44_000394</name>
</gene>